<evidence type="ECO:0000313" key="4">
    <source>
        <dbReference type="Proteomes" id="UP000189674"/>
    </source>
</evidence>
<accession>A0A1U9NM62</accession>
<evidence type="ECO:0000313" key="3">
    <source>
        <dbReference type="EMBL" id="AQT68680.1"/>
    </source>
</evidence>
<feature type="domain" description="Sialate O-acetylesterase" evidence="2">
    <location>
        <begin position="283"/>
        <end position="376"/>
    </location>
</feature>
<dbReference type="InterPro" id="IPR039329">
    <property type="entry name" value="SIAE"/>
</dbReference>
<dbReference type="InterPro" id="IPR036514">
    <property type="entry name" value="SGNH_hydro_sf"/>
</dbReference>
<dbReference type="Pfam" id="PF03629">
    <property type="entry name" value="SASA"/>
    <property type="match status" value="1"/>
</dbReference>
<dbReference type="OrthoDB" id="9795554at2"/>
<gene>
    <name evidence="3" type="ORF">STSP2_01850</name>
</gene>
<reference evidence="4" key="1">
    <citation type="submission" date="2017-02" db="EMBL/GenBank/DDBJ databases">
        <title>Comparative genomics and description of representatives of a novel lineage of planctomycetes thriving in anoxic sediments.</title>
        <authorList>
            <person name="Spring S."/>
            <person name="Bunk B."/>
            <person name="Sproer C."/>
        </authorList>
    </citation>
    <scope>NUCLEOTIDE SEQUENCE [LARGE SCALE GENOMIC DNA]</scope>
    <source>
        <strain evidence="4">ST-NAGAB-D1</strain>
    </source>
</reference>
<dbReference type="AlphaFoldDB" id="A0A1U9NM62"/>
<dbReference type="SUPFAM" id="SSF52266">
    <property type="entry name" value="SGNH hydrolase"/>
    <property type="match status" value="1"/>
</dbReference>
<keyword evidence="4" id="KW-1185">Reference proteome</keyword>
<evidence type="ECO:0000259" key="2">
    <source>
        <dbReference type="Pfam" id="PF03629"/>
    </source>
</evidence>
<organism evidence="3 4">
    <name type="scientific">Anaerohalosphaera lusitana</name>
    <dbReference type="NCBI Taxonomy" id="1936003"/>
    <lineage>
        <taxon>Bacteria</taxon>
        <taxon>Pseudomonadati</taxon>
        <taxon>Planctomycetota</taxon>
        <taxon>Phycisphaerae</taxon>
        <taxon>Sedimentisphaerales</taxon>
        <taxon>Anaerohalosphaeraceae</taxon>
        <taxon>Anaerohalosphaera</taxon>
    </lineage>
</organism>
<dbReference type="GO" id="GO:0001681">
    <property type="term" value="F:sialate O-acetylesterase activity"/>
    <property type="evidence" value="ECO:0007669"/>
    <property type="project" value="InterPro"/>
</dbReference>
<dbReference type="STRING" id="1936003.STSP2_01850"/>
<protein>
    <recommendedName>
        <fullName evidence="2">Sialate O-acetylesterase domain-containing protein</fullName>
    </recommendedName>
</protein>
<dbReference type="RefSeq" id="WP_146661898.1">
    <property type="nucleotide sequence ID" value="NZ_CP019791.1"/>
</dbReference>
<dbReference type="InterPro" id="IPR005181">
    <property type="entry name" value="SASA"/>
</dbReference>
<name>A0A1U9NM62_9BACT</name>
<dbReference type="EMBL" id="CP019791">
    <property type="protein sequence ID" value="AQT68680.1"/>
    <property type="molecule type" value="Genomic_DNA"/>
</dbReference>
<proteinExistence type="predicted"/>
<dbReference type="PANTHER" id="PTHR22901">
    <property type="entry name" value="SIALATE O-ACETYLESTERASE"/>
    <property type="match status" value="1"/>
</dbReference>
<dbReference type="Gene3D" id="3.40.50.1110">
    <property type="entry name" value="SGNH hydrolase"/>
    <property type="match status" value="1"/>
</dbReference>
<dbReference type="PANTHER" id="PTHR22901:SF0">
    <property type="entry name" value="SIALATE O-ACETYLESTERASE"/>
    <property type="match status" value="1"/>
</dbReference>
<dbReference type="GO" id="GO:0005975">
    <property type="term" value="P:carbohydrate metabolic process"/>
    <property type="evidence" value="ECO:0007669"/>
    <property type="project" value="TreeGrafter"/>
</dbReference>
<sequence length="499" mass="55142" precursor="true">MRICVNVIILMVVTLAGVSAGAVRLPDIFGDHMVVQRDEELKVWGWAEHGEDVRVSFKGKVAKDTADAAGRWLVDLGKYEASCEPAELKVEGENTVVVKDVLVGDVWVCSGQSNMYFPLKRSANYEALKGSLDNKMIRLMRMVPGAYPSGRQFSDEELAKCVPVEYYEGGWERCSEEAAAEFSAVAYYFGAEIERHVGVPVGLVQNAVGGAPAEAFVSEGTLAEDEVLWDVCGDWLGSEEYAPWCRGRAKLNLGDTAGDAEQGHPFKPGFLFEAGIEPLTDFAVKGVIWYQGESNAPLTVVDESTDMVYNKRLLKTLIGDWRRAWGDSDLPFLYVQLPNMNRRWMEFRQMQLEVLREVPGVGMAVSIDVGDRRDVHPRNKRPVGRRLALIARAKVYGQDVVYSGPLPVDAVVEGAEVAVKLEHAEALQVRSGEKVRGFELVDSAGRWHEAEARIKSDKVFVLSDEVEEPSAVRYSWAPNPEGNVVNGEGLPMSPFIISL</sequence>
<keyword evidence="1" id="KW-0378">Hydrolase</keyword>
<dbReference type="KEGG" id="alus:STSP2_01850"/>
<dbReference type="Proteomes" id="UP000189674">
    <property type="component" value="Chromosome"/>
</dbReference>
<evidence type="ECO:0000256" key="1">
    <source>
        <dbReference type="ARBA" id="ARBA00022801"/>
    </source>
</evidence>